<proteinExistence type="predicted"/>
<dbReference type="Proteomes" id="UP001212997">
    <property type="component" value="Unassembled WGS sequence"/>
</dbReference>
<sequence length="484" mass="52543">MLSYELVAQSLFVGIQGDLPFWMRKTEHWTRSGYGPQPHADVLKALGRNPRPVPKAVGDATPLVVLTDKPLVVLGGQPQPPCEPYGSLTDDQLNGVKARLAEGAQASWELGTRAQALTELDAPSYSVLNDSSLPPTHVASDSLADVFSIARMVVGNRSTSNGDIQGPQPFIQDGAAGDPPSIGVAVLLANWTGRSSVDGLDYEGAARDQLDFLLTKVPRTSDGAISHRVSEVQLWSDFVYMAPPFIAYYGVLSENETLVQEAYNQIKLYRQYLMDSNAGGLWKHIVMGSSGTDPGHWSTGNGWAAAGMLRVLGTIQNSQYSKSFKNQIKDLQNWVSEILGGMYQNLQPNGLFTNYADNYTSFDDGASTALIASATYRLALLRDVHTHLPDAERSRKSLSAPSDSNGSLAHFTSNMWLTPVVNPYSFSRQGSDSPEAQAFVVEMQAAWRDWVAQGSRGVNHGIRLRVGPSVKWLAVVVGIFLVTS</sequence>
<comment type="caution">
    <text evidence="2">The sequence shown here is derived from an EMBL/GenBank/DDBJ whole genome shotgun (WGS) entry which is preliminary data.</text>
</comment>
<reference evidence="2" key="1">
    <citation type="submission" date="2022-07" db="EMBL/GenBank/DDBJ databases">
        <title>Genome Sequence of Physisporinus lineatus.</title>
        <authorList>
            <person name="Buettner E."/>
        </authorList>
    </citation>
    <scope>NUCLEOTIDE SEQUENCE</scope>
    <source>
        <strain evidence="2">VT162</strain>
    </source>
</reference>
<dbReference type="Gene3D" id="1.50.10.10">
    <property type="match status" value="1"/>
</dbReference>
<evidence type="ECO:0000313" key="3">
    <source>
        <dbReference type="Proteomes" id="UP001212997"/>
    </source>
</evidence>
<protein>
    <submittedName>
        <fullName evidence="2">Uncharacterized protein</fullName>
    </submittedName>
</protein>
<dbReference type="InterPro" id="IPR012341">
    <property type="entry name" value="6hp_glycosidase-like_sf"/>
</dbReference>
<gene>
    <name evidence="2" type="ORF">NLI96_g2711</name>
</gene>
<name>A0AAD5YLL9_9APHY</name>
<dbReference type="GO" id="GO:0005975">
    <property type="term" value="P:carbohydrate metabolic process"/>
    <property type="evidence" value="ECO:0007669"/>
    <property type="project" value="InterPro"/>
</dbReference>
<dbReference type="InterPro" id="IPR008928">
    <property type="entry name" value="6-hairpin_glycosidase_sf"/>
</dbReference>
<dbReference type="PANTHER" id="PTHR41814:SF1">
    <property type="entry name" value="CELLULASE"/>
    <property type="match status" value="1"/>
</dbReference>
<keyword evidence="1" id="KW-0378">Hydrolase</keyword>
<dbReference type="PANTHER" id="PTHR41814">
    <property type="entry name" value="EXPRESSED PROTEIN"/>
    <property type="match status" value="1"/>
</dbReference>
<accession>A0AAD5YLL9</accession>
<keyword evidence="3" id="KW-1185">Reference proteome</keyword>
<dbReference type="EMBL" id="JANAWD010000063">
    <property type="protein sequence ID" value="KAJ3488608.1"/>
    <property type="molecule type" value="Genomic_DNA"/>
</dbReference>
<dbReference type="Pfam" id="PF07470">
    <property type="entry name" value="Glyco_hydro_88"/>
    <property type="match status" value="1"/>
</dbReference>
<organism evidence="2 3">
    <name type="scientific">Meripilus lineatus</name>
    <dbReference type="NCBI Taxonomy" id="2056292"/>
    <lineage>
        <taxon>Eukaryota</taxon>
        <taxon>Fungi</taxon>
        <taxon>Dikarya</taxon>
        <taxon>Basidiomycota</taxon>
        <taxon>Agaricomycotina</taxon>
        <taxon>Agaricomycetes</taxon>
        <taxon>Polyporales</taxon>
        <taxon>Meripilaceae</taxon>
        <taxon>Meripilus</taxon>
    </lineage>
</organism>
<evidence type="ECO:0000256" key="1">
    <source>
        <dbReference type="ARBA" id="ARBA00022801"/>
    </source>
</evidence>
<dbReference type="InterPro" id="IPR010905">
    <property type="entry name" value="Glyco_hydro_88"/>
</dbReference>
<dbReference type="AlphaFoldDB" id="A0AAD5YLL9"/>
<dbReference type="GO" id="GO:0016787">
    <property type="term" value="F:hydrolase activity"/>
    <property type="evidence" value="ECO:0007669"/>
    <property type="project" value="UniProtKB-KW"/>
</dbReference>
<evidence type="ECO:0000313" key="2">
    <source>
        <dbReference type="EMBL" id="KAJ3488608.1"/>
    </source>
</evidence>
<dbReference type="SUPFAM" id="SSF48208">
    <property type="entry name" value="Six-hairpin glycosidases"/>
    <property type="match status" value="1"/>
</dbReference>